<feature type="transmembrane region" description="Helical" evidence="8">
    <location>
        <begin position="267"/>
        <end position="288"/>
    </location>
</feature>
<dbReference type="InterPro" id="IPR044878">
    <property type="entry name" value="UbiA_sf"/>
</dbReference>
<accession>A0AB35MGL0</accession>
<evidence type="ECO:0000256" key="5">
    <source>
        <dbReference type="ARBA" id="ARBA00022692"/>
    </source>
</evidence>
<feature type="transmembrane region" description="Helical" evidence="8">
    <location>
        <begin position="139"/>
        <end position="161"/>
    </location>
</feature>
<evidence type="ECO:0000256" key="6">
    <source>
        <dbReference type="ARBA" id="ARBA00022989"/>
    </source>
</evidence>
<dbReference type="RefSeq" id="WP_301159890.1">
    <property type="nucleotide sequence ID" value="NZ_JAUHQB010000002.1"/>
</dbReference>
<feature type="transmembrane region" description="Helical" evidence="8">
    <location>
        <begin position="115"/>
        <end position="132"/>
    </location>
</feature>
<evidence type="ECO:0000256" key="9">
    <source>
        <dbReference type="NCBIfam" id="TIGR00751"/>
    </source>
</evidence>
<dbReference type="Pfam" id="PF01040">
    <property type="entry name" value="UbiA"/>
    <property type="match status" value="1"/>
</dbReference>
<dbReference type="PIRSF" id="PIRSF005355">
    <property type="entry name" value="UBIAD1"/>
    <property type="match status" value="1"/>
</dbReference>
<keyword evidence="2 8" id="KW-0474">Menaquinone biosynthesis</keyword>
<reference evidence="10 11" key="1">
    <citation type="submission" date="2023-06" db="EMBL/GenBank/DDBJ databases">
        <title>SYSU T0a273.</title>
        <authorList>
            <person name="Gao L."/>
            <person name="Fang B.-Z."/>
            <person name="Li W.-J."/>
        </authorList>
    </citation>
    <scope>NUCLEOTIDE SEQUENCE [LARGE SCALE GENOMIC DNA]</scope>
    <source>
        <strain evidence="10 11">SYSU T0a273</strain>
    </source>
</reference>
<feature type="transmembrane region" description="Helical" evidence="8">
    <location>
        <begin position="92"/>
        <end position="109"/>
    </location>
</feature>
<feature type="transmembrane region" description="Helical" evidence="8">
    <location>
        <begin position="167"/>
        <end position="188"/>
    </location>
</feature>
<evidence type="ECO:0000313" key="10">
    <source>
        <dbReference type="EMBL" id="MDN4482897.1"/>
    </source>
</evidence>
<feature type="transmembrane region" description="Helical" evidence="8">
    <location>
        <begin position="16"/>
        <end position="33"/>
    </location>
</feature>
<keyword evidence="6 8" id="KW-1133">Transmembrane helix</keyword>
<dbReference type="GO" id="GO:0009234">
    <property type="term" value="P:menaquinone biosynthetic process"/>
    <property type="evidence" value="ECO:0007669"/>
    <property type="project" value="UniProtKB-UniRule"/>
</dbReference>
<dbReference type="GO" id="GO:0005886">
    <property type="term" value="C:plasma membrane"/>
    <property type="evidence" value="ECO:0007669"/>
    <property type="project" value="UniProtKB-SubCell"/>
</dbReference>
<evidence type="ECO:0000256" key="3">
    <source>
        <dbReference type="ARBA" id="ARBA00022475"/>
    </source>
</evidence>
<dbReference type="PANTHER" id="PTHR13929:SF0">
    <property type="entry name" value="UBIA PRENYLTRANSFERASE DOMAIN-CONTAINING PROTEIN 1"/>
    <property type="match status" value="1"/>
</dbReference>
<evidence type="ECO:0000256" key="7">
    <source>
        <dbReference type="ARBA" id="ARBA00023136"/>
    </source>
</evidence>
<comment type="function">
    <text evidence="8">Conversion of 1,4-dihydroxy-2-naphthoate (DHNA) to demethylmenaquinone (DMK).</text>
</comment>
<organism evidence="10 11">
    <name type="scientific">Demequina lignilytica</name>
    <dbReference type="NCBI Taxonomy" id="3051663"/>
    <lineage>
        <taxon>Bacteria</taxon>
        <taxon>Bacillati</taxon>
        <taxon>Actinomycetota</taxon>
        <taxon>Actinomycetes</taxon>
        <taxon>Micrococcales</taxon>
        <taxon>Demequinaceae</taxon>
        <taxon>Demequina</taxon>
    </lineage>
</organism>
<evidence type="ECO:0000256" key="2">
    <source>
        <dbReference type="ARBA" id="ARBA00022428"/>
    </source>
</evidence>
<sequence length="289" mass="29919">MTTTADWIAGARPRTLWTGAVPVLVGSASAFAIDGFRPLLALIALGVALALQIGSNYANDYADGIRGTDVDRIGPERLVASGKALPRSVKNAAYASLALGAVLGLLLVWLSGQWWLLAVGAVAVIAAWTYTGSSRPYGYAGWGEVSVFIFFGPVAVLGTMYTQAGTVTWWAVAASAGVGMFSVALLLVNNIRDLATDALAGKRTLAVKLGEFRARRLFAAVVTLPIVCAVLVAFVHPFALGATFIALPALFIALGMRMGAEGANFKVMFAGISGVGLAYGLLLAVGIAI</sequence>
<feature type="transmembrane region" description="Helical" evidence="8">
    <location>
        <begin position="241"/>
        <end position="260"/>
    </location>
</feature>
<comment type="similarity">
    <text evidence="8">Belongs to the MenA family. Type 1 subfamily.</text>
</comment>
<proteinExistence type="inferred from homology"/>
<comment type="subcellular location">
    <subcellularLocation>
        <location evidence="8">Cell membrane</location>
        <topology evidence="8">Multi-pass membrane protein</topology>
    </subcellularLocation>
    <subcellularLocation>
        <location evidence="1">Membrane</location>
        <topology evidence="1">Multi-pass membrane protein</topology>
    </subcellularLocation>
</comment>
<gene>
    <name evidence="8" type="primary">menA</name>
    <name evidence="10" type="ORF">QQ002_05010</name>
</gene>
<comment type="pathway">
    <text evidence="8">Quinol/quinone metabolism; menaquinone biosynthesis; menaquinol from 1,4-dihydroxy-2-naphthoate: step 1/2.</text>
</comment>
<keyword evidence="3 8" id="KW-1003">Cell membrane</keyword>
<evidence type="ECO:0000313" key="11">
    <source>
        <dbReference type="Proteomes" id="UP001172756"/>
    </source>
</evidence>
<evidence type="ECO:0000256" key="1">
    <source>
        <dbReference type="ARBA" id="ARBA00004141"/>
    </source>
</evidence>
<feature type="transmembrane region" description="Helical" evidence="8">
    <location>
        <begin position="217"/>
        <end position="235"/>
    </location>
</feature>
<comment type="catalytic activity">
    <reaction evidence="8">
        <text>an all-trans-polyprenyl diphosphate + 1,4-dihydroxy-2-naphthoate + H(+) = a 2-demethylmenaquinol + CO2 + diphosphate</text>
        <dbReference type="Rhea" id="RHEA:26478"/>
        <dbReference type="Rhea" id="RHEA-COMP:9563"/>
        <dbReference type="Rhea" id="RHEA-COMP:9564"/>
        <dbReference type="ChEBI" id="CHEBI:11173"/>
        <dbReference type="ChEBI" id="CHEBI:15378"/>
        <dbReference type="ChEBI" id="CHEBI:16526"/>
        <dbReference type="ChEBI" id="CHEBI:33019"/>
        <dbReference type="ChEBI" id="CHEBI:55437"/>
        <dbReference type="ChEBI" id="CHEBI:58914"/>
        <dbReference type="EC" id="2.5.1.74"/>
    </reaction>
</comment>
<dbReference type="EC" id="2.5.1.74" evidence="8 9"/>
<evidence type="ECO:0000256" key="4">
    <source>
        <dbReference type="ARBA" id="ARBA00022679"/>
    </source>
</evidence>
<dbReference type="GO" id="GO:0046428">
    <property type="term" value="F:1,4-dihydroxy-2-naphthoate polyprenyltransferase activity"/>
    <property type="evidence" value="ECO:0007669"/>
    <property type="project" value="UniProtKB-UniRule"/>
</dbReference>
<dbReference type="InterPro" id="IPR026046">
    <property type="entry name" value="UBIAD1"/>
</dbReference>
<dbReference type="NCBIfam" id="TIGR00751">
    <property type="entry name" value="menA"/>
    <property type="match status" value="1"/>
</dbReference>
<keyword evidence="7 8" id="KW-0472">Membrane</keyword>
<protein>
    <recommendedName>
        <fullName evidence="8 9">1,4-dihydroxy-2-naphthoate octaprenyltransferase</fullName>
        <shortName evidence="8">DHNA-octaprenyltransferase</shortName>
        <ecNumber evidence="8 9">2.5.1.74</ecNumber>
    </recommendedName>
</protein>
<keyword evidence="4 8" id="KW-0808">Transferase</keyword>
<dbReference type="NCBIfam" id="NF004751">
    <property type="entry name" value="PRK06080.1-3"/>
    <property type="match status" value="1"/>
</dbReference>
<dbReference type="GO" id="GO:0042371">
    <property type="term" value="P:vitamin K biosynthetic process"/>
    <property type="evidence" value="ECO:0007669"/>
    <property type="project" value="TreeGrafter"/>
</dbReference>
<dbReference type="EMBL" id="JAUHQB010000002">
    <property type="protein sequence ID" value="MDN4482897.1"/>
    <property type="molecule type" value="Genomic_DNA"/>
</dbReference>
<keyword evidence="5 8" id="KW-0812">Transmembrane</keyword>
<dbReference type="Proteomes" id="UP001172756">
    <property type="component" value="Unassembled WGS sequence"/>
</dbReference>
<dbReference type="AlphaFoldDB" id="A0AB35MGL0"/>
<comment type="caution">
    <text evidence="10">The sequence shown here is derived from an EMBL/GenBank/DDBJ whole genome shotgun (WGS) entry which is preliminary data.</text>
</comment>
<feature type="transmembrane region" description="Helical" evidence="8">
    <location>
        <begin position="39"/>
        <end position="58"/>
    </location>
</feature>
<dbReference type="Gene3D" id="1.10.357.140">
    <property type="entry name" value="UbiA prenyltransferase"/>
    <property type="match status" value="1"/>
</dbReference>
<dbReference type="InterPro" id="IPR000537">
    <property type="entry name" value="UbiA_prenyltransferase"/>
</dbReference>
<dbReference type="PANTHER" id="PTHR13929">
    <property type="entry name" value="1,4-DIHYDROXY-2-NAPHTHOATE OCTAPRENYLTRANSFERASE"/>
    <property type="match status" value="1"/>
</dbReference>
<evidence type="ECO:0000256" key="8">
    <source>
        <dbReference type="HAMAP-Rule" id="MF_01937"/>
    </source>
</evidence>
<dbReference type="CDD" id="cd13962">
    <property type="entry name" value="PT_UbiA_UBIAD1"/>
    <property type="match status" value="1"/>
</dbReference>
<dbReference type="InterPro" id="IPR004657">
    <property type="entry name" value="MenA"/>
</dbReference>
<name>A0AB35MGL0_9MICO</name>
<dbReference type="HAMAP" id="MF_01937">
    <property type="entry name" value="MenA_1"/>
    <property type="match status" value="1"/>
</dbReference>